<feature type="compositionally biased region" description="Acidic residues" evidence="1">
    <location>
        <begin position="1"/>
        <end position="17"/>
    </location>
</feature>
<reference evidence="2" key="1">
    <citation type="submission" date="2021-01" db="EMBL/GenBank/DDBJ databases">
        <authorList>
            <person name="Corre E."/>
            <person name="Pelletier E."/>
            <person name="Niang G."/>
            <person name="Scheremetjew M."/>
            <person name="Finn R."/>
            <person name="Kale V."/>
            <person name="Holt S."/>
            <person name="Cochrane G."/>
            <person name="Meng A."/>
            <person name="Brown T."/>
            <person name="Cohen L."/>
        </authorList>
    </citation>
    <scope>NUCLEOTIDE SEQUENCE</scope>
    <source>
        <strain evidence="2">Fehren 1</strain>
    </source>
</reference>
<name>A0A7S3MNN0_9SPIT</name>
<feature type="compositionally biased region" description="Basic and acidic residues" evidence="1">
    <location>
        <begin position="48"/>
        <end position="61"/>
    </location>
</feature>
<feature type="compositionally biased region" description="Basic and acidic residues" evidence="1">
    <location>
        <begin position="98"/>
        <end position="117"/>
    </location>
</feature>
<evidence type="ECO:0000256" key="1">
    <source>
        <dbReference type="SAM" id="MobiDB-lite"/>
    </source>
</evidence>
<protein>
    <submittedName>
        <fullName evidence="2">Uncharacterized protein</fullName>
    </submittedName>
</protein>
<accession>A0A7S3MNN0</accession>
<dbReference type="AlphaFoldDB" id="A0A7S3MNN0"/>
<dbReference type="EMBL" id="HBIE01024519">
    <property type="protein sequence ID" value="CAE0312602.1"/>
    <property type="molecule type" value="Transcribed_RNA"/>
</dbReference>
<proteinExistence type="predicted"/>
<organism evidence="2">
    <name type="scientific">Favella ehrenbergii</name>
    <dbReference type="NCBI Taxonomy" id="182087"/>
    <lineage>
        <taxon>Eukaryota</taxon>
        <taxon>Sar</taxon>
        <taxon>Alveolata</taxon>
        <taxon>Ciliophora</taxon>
        <taxon>Intramacronucleata</taxon>
        <taxon>Spirotrichea</taxon>
        <taxon>Choreotrichia</taxon>
        <taxon>Tintinnida</taxon>
        <taxon>Xystonellidae</taxon>
        <taxon>Favella</taxon>
    </lineage>
</organism>
<sequence>MSLDSDMDTEELEELEAEQLGGMQTNAHGFVYSADLDTYRLNKKERKEKREKDKETEDKKQFLSNAQKRRNKKSNGTTNTEKLKNKPMQMLLPKKALARNEKRDGKLKTKKKSDLKQLGHFTKNKKQRIESKKKMRIS</sequence>
<gene>
    <name evidence="2" type="ORF">FEHR0123_LOCUS7524</name>
</gene>
<feature type="region of interest" description="Disordered" evidence="1">
    <location>
        <begin position="1"/>
        <end position="138"/>
    </location>
</feature>
<evidence type="ECO:0000313" key="2">
    <source>
        <dbReference type="EMBL" id="CAE0312602.1"/>
    </source>
</evidence>